<dbReference type="InterPro" id="IPR000515">
    <property type="entry name" value="MetI-like"/>
</dbReference>
<feature type="transmembrane region" description="Helical" evidence="7">
    <location>
        <begin position="279"/>
        <end position="301"/>
    </location>
</feature>
<feature type="domain" description="ABC transmembrane type-1" evidence="8">
    <location>
        <begin position="79"/>
        <end position="300"/>
    </location>
</feature>
<evidence type="ECO:0000256" key="4">
    <source>
        <dbReference type="ARBA" id="ARBA00022692"/>
    </source>
</evidence>
<keyword evidence="4 7" id="KW-0812">Transmembrane</keyword>
<evidence type="ECO:0000256" key="6">
    <source>
        <dbReference type="ARBA" id="ARBA00023136"/>
    </source>
</evidence>
<feature type="transmembrane region" description="Helical" evidence="7">
    <location>
        <begin position="413"/>
        <end position="442"/>
    </location>
</feature>
<feature type="transmembrane region" description="Helical" evidence="7">
    <location>
        <begin position="22"/>
        <end position="47"/>
    </location>
</feature>
<dbReference type="Gene3D" id="1.10.3720.10">
    <property type="entry name" value="MetI-like"/>
    <property type="match status" value="2"/>
</dbReference>
<dbReference type="InterPro" id="IPR035906">
    <property type="entry name" value="MetI-like_sf"/>
</dbReference>
<dbReference type="AlphaFoldDB" id="A0A652ZTK5"/>
<comment type="similarity">
    <text evidence="7">Belongs to the binding-protein-dependent transport system permease family.</text>
</comment>
<dbReference type="PROSITE" id="PS50928">
    <property type="entry name" value="ABC_TM1"/>
    <property type="match status" value="2"/>
</dbReference>
<feature type="transmembrane region" description="Helical" evidence="7">
    <location>
        <begin position="240"/>
        <end position="259"/>
    </location>
</feature>
<comment type="subcellular location">
    <subcellularLocation>
        <location evidence="1 7">Cell membrane</location>
        <topology evidence="1 7">Multi-pass membrane protein</topology>
    </subcellularLocation>
</comment>
<feature type="transmembrane region" description="Helical" evidence="7">
    <location>
        <begin position="485"/>
        <end position="508"/>
    </location>
</feature>
<dbReference type="SUPFAM" id="SSF161098">
    <property type="entry name" value="MetI-like"/>
    <property type="match status" value="2"/>
</dbReference>
<keyword evidence="3" id="KW-1003">Cell membrane</keyword>
<evidence type="ECO:0000256" key="7">
    <source>
        <dbReference type="RuleBase" id="RU363032"/>
    </source>
</evidence>
<feature type="transmembrane region" description="Helical" evidence="7">
    <location>
        <begin position="590"/>
        <end position="609"/>
    </location>
</feature>
<evidence type="ECO:0000256" key="5">
    <source>
        <dbReference type="ARBA" id="ARBA00022989"/>
    </source>
</evidence>
<dbReference type="GO" id="GO:0055085">
    <property type="term" value="P:transmembrane transport"/>
    <property type="evidence" value="ECO:0007669"/>
    <property type="project" value="InterPro"/>
</dbReference>
<dbReference type="EMBL" id="UPXP01000011">
    <property type="protein sequence ID" value="VBB39108.1"/>
    <property type="molecule type" value="Genomic_DNA"/>
</dbReference>
<name>A0A652ZTK5_9SPIR</name>
<feature type="transmembrane region" description="Helical" evidence="7">
    <location>
        <begin position="361"/>
        <end position="383"/>
    </location>
</feature>
<evidence type="ECO:0000256" key="2">
    <source>
        <dbReference type="ARBA" id="ARBA00022448"/>
    </source>
</evidence>
<feature type="transmembrane region" description="Helical" evidence="7">
    <location>
        <begin position="529"/>
        <end position="554"/>
    </location>
</feature>
<evidence type="ECO:0000256" key="3">
    <source>
        <dbReference type="ARBA" id="ARBA00022475"/>
    </source>
</evidence>
<protein>
    <recommendedName>
        <fullName evidence="8">ABC transmembrane type-1 domain-containing protein</fullName>
    </recommendedName>
</protein>
<evidence type="ECO:0000259" key="8">
    <source>
        <dbReference type="PROSITE" id="PS50928"/>
    </source>
</evidence>
<dbReference type="CDD" id="cd06261">
    <property type="entry name" value="TM_PBP2"/>
    <property type="match status" value="2"/>
</dbReference>
<feature type="transmembrane region" description="Helical" evidence="7">
    <location>
        <begin position="74"/>
        <end position="101"/>
    </location>
</feature>
<feature type="transmembrane region" description="Helical" evidence="7">
    <location>
        <begin position="454"/>
        <end position="479"/>
    </location>
</feature>
<dbReference type="PANTHER" id="PTHR43227">
    <property type="entry name" value="BLL4140 PROTEIN"/>
    <property type="match status" value="1"/>
</dbReference>
<dbReference type="PANTHER" id="PTHR43227:SF11">
    <property type="entry name" value="BLL4140 PROTEIN"/>
    <property type="match status" value="1"/>
</dbReference>
<evidence type="ECO:0000256" key="1">
    <source>
        <dbReference type="ARBA" id="ARBA00004651"/>
    </source>
</evidence>
<reference evidence="9" key="1">
    <citation type="submission" date="2018-07" db="EMBL/GenBank/DDBJ databases">
        <authorList>
            <consortium name="Genoscope - CEA"/>
            <person name="William W."/>
        </authorList>
    </citation>
    <scope>NUCLEOTIDE SEQUENCE</scope>
    <source>
        <strain evidence="9">IK1</strain>
    </source>
</reference>
<keyword evidence="2 7" id="KW-0813">Transport</keyword>
<feature type="transmembrane region" description="Helical" evidence="7">
    <location>
        <begin position="161"/>
        <end position="184"/>
    </location>
</feature>
<proteinExistence type="inferred from homology"/>
<dbReference type="InterPro" id="IPR050809">
    <property type="entry name" value="UgpAE/MalFG_permease"/>
</dbReference>
<sequence>MLFSEKCSVSYMKSPILGPSRLYWLSLIPLFLLVLAAGLLPFAAAGYGSVFHDIWGLRSWAGLENFRALVEDRAFLLSLGISLLWAFLSAGLSVGIGFVLACALFKARRSFKLFYAAILVPWGIPSFISIPIWRMIIHGSGGRSMLSALFGREINLLTDPVAGFVAALGVDIWLGVPLVVLALYGSMKSLDRGFFEAARIDGAEGWALARNIQAPLVKGTIGLMWALDFVKSFKEFSVPFLMTAGGPPFLGGITGKNIVGATTTLEIFLYDAFRNQDDYGVASAYAVAVGLLVILLVFLWLRFKKRIVRAETGDQGESRVRVELDRRIGANGHGESGDGIGPAGRAPFGFIPELLWKGASLLAKVAAPLSAGLVIYVLLWLSFSELSAVFVDALVPRFLSIRPYRAVLAEEGILGYFLNTLLAAGITALLIPLFSLPAALWLSRAGKARSARAFAFLEALGMAGGIHSLIPLFIVFRILGLLGGYTPVITVYLFHALPFAVFSLKAYLDRLPPSYEEAAAMEGMGAFGYLRRILLPLCAPALAAAMMAAFISAWNGFLVPLVFLGDDRLYTIGVKLHSYVGSVASGNPKWNLFAAASAINLLFVALLLWRFKNPLSKSEAGAGEF</sequence>
<organism evidence="9">
    <name type="scientific">uncultured Spirochaetota bacterium</name>
    <dbReference type="NCBI Taxonomy" id="460511"/>
    <lineage>
        <taxon>Bacteria</taxon>
        <taxon>Pseudomonadati</taxon>
        <taxon>Spirochaetota</taxon>
        <taxon>environmental samples</taxon>
    </lineage>
</organism>
<gene>
    <name evidence="9" type="ORF">TRIP_E190026</name>
</gene>
<accession>A0A652ZTK5</accession>
<keyword evidence="5 7" id="KW-1133">Transmembrane helix</keyword>
<keyword evidence="6 7" id="KW-0472">Membrane</keyword>
<evidence type="ECO:0000313" key="9">
    <source>
        <dbReference type="EMBL" id="VBB39108.1"/>
    </source>
</evidence>
<feature type="transmembrane region" description="Helical" evidence="7">
    <location>
        <begin position="113"/>
        <end position="136"/>
    </location>
</feature>
<dbReference type="Pfam" id="PF00528">
    <property type="entry name" value="BPD_transp_1"/>
    <property type="match status" value="2"/>
</dbReference>
<feature type="domain" description="ABC transmembrane type-1" evidence="8">
    <location>
        <begin position="417"/>
        <end position="611"/>
    </location>
</feature>
<dbReference type="GO" id="GO:0005886">
    <property type="term" value="C:plasma membrane"/>
    <property type="evidence" value="ECO:0007669"/>
    <property type="project" value="UniProtKB-SubCell"/>
</dbReference>